<dbReference type="RefSeq" id="WP_320321259.1">
    <property type="nucleotide sequence ID" value="NZ_JAVIIP010000011.1"/>
</dbReference>
<dbReference type="EMBL" id="JAVIIP010000011">
    <property type="protein sequence ID" value="MDX8540116.1"/>
    <property type="molecule type" value="Genomic_DNA"/>
</dbReference>
<name>A0ABU5ASA6_9HYPH</name>
<gene>
    <name evidence="2" type="ORF">RFM23_21075</name>
</gene>
<keyword evidence="3" id="KW-1185">Reference proteome</keyword>
<organism evidence="2 3">
    <name type="scientific">Mesorhizobium abyssinicae</name>
    <dbReference type="NCBI Taxonomy" id="1209958"/>
    <lineage>
        <taxon>Bacteria</taxon>
        <taxon>Pseudomonadati</taxon>
        <taxon>Pseudomonadota</taxon>
        <taxon>Alphaproteobacteria</taxon>
        <taxon>Hyphomicrobiales</taxon>
        <taxon>Phyllobacteriaceae</taxon>
        <taxon>Mesorhizobium</taxon>
    </lineage>
</organism>
<dbReference type="Proteomes" id="UP001276564">
    <property type="component" value="Unassembled WGS sequence"/>
</dbReference>
<feature type="region of interest" description="Disordered" evidence="1">
    <location>
        <begin position="170"/>
        <end position="191"/>
    </location>
</feature>
<evidence type="ECO:0000313" key="2">
    <source>
        <dbReference type="EMBL" id="MDX8540116.1"/>
    </source>
</evidence>
<reference evidence="2 3" key="1">
    <citation type="submission" date="2023-08" db="EMBL/GenBank/DDBJ databases">
        <title>Implementing the SeqCode for naming new Mesorhizobium species isolated from Vachellia karroo root nodules.</title>
        <authorList>
            <person name="Van Lill M."/>
        </authorList>
    </citation>
    <scope>NUCLEOTIDE SEQUENCE [LARGE SCALE GENOMIC DNA]</scope>
    <source>
        <strain evidence="2 3">VK4B</strain>
    </source>
</reference>
<accession>A0ABU5ASA6</accession>
<proteinExistence type="predicted"/>
<comment type="caution">
    <text evidence="2">The sequence shown here is derived from an EMBL/GenBank/DDBJ whole genome shotgun (WGS) entry which is preliminary data.</text>
</comment>
<sequence>MTSHLRLVPHLDLIEDCAELLDFLIARLRVSLPEVFTFRHTLEDIDEFVEQIRSEKCYRPFDNDRMNVELTLHRAICSEESEVVCCGKGLLEFFALVQAIADHHNRTLALPEIARVALIALGAEKTVAFDGIIDESGAKTNVLVIASEPQFEEKYGVRIRIITKIERPLRSRKSKRGGQMSGGSLGSRRRPSHLRILVP</sequence>
<evidence type="ECO:0000313" key="3">
    <source>
        <dbReference type="Proteomes" id="UP001276564"/>
    </source>
</evidence>
<evidence type="ECO:0000256" key="1">
    <source>
        <dbReference type="SAM" id="MobiDB-lite"/>
    </source>
</evidence>
<protein>
    <submittedName>
        <fullName evidence="2">Uncharacterized protein</fullName>
    </submittedName>
</protein>